<organism evidence="11 12">
    <name type="scientific">Litoribrevibacter albus</name>
    <dbReference type="NCBI Taxonomy" id="1473156"/>
    <lineage>
        <taxon>Bacteria</taxon>
        <taxon>Pseudomonadati</taxon>
        <taxon>Pseudomonadota</taxon>
        <taxon>Gammaproteobacteria</taxon>
        <taxon>Oceanospirillales</taxon>
        <taxon>Oceanospirillaceae</taxon>
        <taxon>Litoribrevibacter</taxon>
    </lineage>
</organism>
<dbReference type="AlphaFoldDB" id="A0AA37WA65"/>
<evidence type="ECO:0000313" key="12">
    <source>
        <dbReference type="Proteomes" id="UP001161389"/>
    </source>
</evidence>
<keyword evidence="8" id="KW-0812">Transmembrane</keyword>
<dbReference type="Pfam" id="PF01435">
    <property type="entry name" value="Peptidase_M48"/>
    <property type="match status" value="1"/>
</dbReference>
<dbReference type="Proteomes" id="UP001161389">
    <property type="component" value="Unassembled WGS sequence"/>
</dbReference>
<comment type="caution">
    <text evidence="11">The sequence shown here is derived from an EMBL/GenBank/DDBJ whole genome shotgun (WGS) entry which is preliminary data.</text>
</comment>
<keyword evidence="1 6" id="KW-0645">Protease</keyword>
<dbReference type="InterPro" id="IPR055518">
    <property type="entry name" value="DUF7092"/>
</dbReference>
<feature type="region of interest" description="Disordered" evidence="7">
    <location>
        <begin position="315"/>
        <end position="336"/>
    </location>
</feature>
<dbReference type="GO" id="GO:0004222">
    <property type="term" value="F:metalloendopeptidase activity"/>
    <property type="evidence" value="ECO:0007669"/>
    <property type="project" value="InterPro"/>
</dbReference>
<keyword evidence="2" id="KW-0479">Metal-binding</keyword>
<keyword evidence="12" id="KW-1185">Reference proteome</keyword>
<reference evidence="11" key="2">
    <citation type="submission" date="2023-01" db="EMBL/GenBank/DDBJ databases">
        <title>Draft genome sequence of Litoribrevibacter albus strain NBRC 110071.</title>
        <authorList>
            <person name="Sun Q."/>
            <person name="Mori K."/>
        </authorList>
    </citation>
    <scope>NUCLEOTIDE SEQUENCE</scope>
    <source>
        <strain evidence="11">NBRC 110071</strain>
    </source>
</reference>
<gene>
    <name evidence="11" type="ORF">GCM10007876_37460</name>
</gene>
<keyword evidence="3 6" id="KW-0378">Hydrolase</keyword>
<comment type="cofactor">
    <cofactor evidence="6">
        <name>Zn(2+)</name>
        <dbReference type="ChEBI" id="CHEBI:29105"/>
    </cofactor>
    <text evidence="6">Binds 1 zinc ion per subunit.</text>
</comment>
<evidence type="ECO:0000256" key="7">
    <source>
        <dbReference type="SAM" id="MobiDB-lite"/>
    </source>
</evidence>
<dbReference type="EMBL" id="BSNM01000026">
    <property type="protein sequence ID" value="GLQ33266.1"/>
    <property type="molecule type" value="Genomic_DNA"/>
</dbReference>
<feature type="transmembrane region" description="Helical" evidence="8">
    <location>
        <begin position="102"/>
        <end position="121"/>
    </location>
</feature>
<evidence type="ECO:0000256" key="8">
    <source>
        <dbReference type="SAM" id="Phobius"/>
    </source>
</evidence>
<feature type="compositionally biased region" description="Basic and acidic residues" evidence="7">
    <location>
        <begin position="321"/>
        <end position="333"/>
    </location>
</feature>
<feature type="domain" description="DUF7092" evidence="10">
    <location>
        <begin position="3"/>
        <end position="83"/>
    </location>
</feature>
<dbReference type="GO" id="GO:0016020">
    <property type="term" value="C:membrane"/>
    <property type="evidence" value="ECO:0007669"/>
    <property type="project" value="TreeGrafter"/>
</dbReference>
<reference evidence="11" key="1">
    <citation type="journal article" date="2014" name="Int. J. Syst. Evol. Microbiol.">
        <title>Complete genome sequence of Corynebacterium casei LMG S-19264T (=DSM 44701T), isolated from a smear-ripened cheese.</title>
        <authorList>
            <consortium name="US DOE Joint Genome Institute (JGI-PGF)"/>
            <person name="Walter F."/>
            <person name="Albersmeier A."/>
            <person name="Kalinowski J."/>
            <person name="Ruckert C."/>
        </authorList>
    </citation>
    <scope>NUCLEOTIDE SEQUENCE</scope>
    <source>
        <strain evidence="11">NBRC 110071</strain>
    </source>
</reference>
<proteinExistence type="inferred from homology"/>
<keyword evidence="4 6" id="KW-0862">Zinc</keyword>
<dbReference type="GO" id="GO:0046872">
    <property type="term" value="F:metal ion binding"/>
    <property type="evidence" value="ECO:0007669"/>
    <property type="project" value="UniProtKB-KW"/>
</dbReference>
<dbReference type="PANTHER" id="PTHR22726">
    <property type="entry name" value="METALLOENDOPEPTIDASE OMA1"/>
    <property type="match status" value="1"/>
</dbReference>
<evidence type="ECO:0000256" key="5">
    <source>
        <dbReference type="ARBA" id="ARBA00023049"/>
    </source>
</evidence>
<accession>A0AA37WA65</accession>
<feature type="transmembrane region" description="Helical" evidence="8">
    <location>
        <begin position="246"/>
        <end position="269"/>
    </location>
</feature>
<evidence type="ECO:0000259" key="10">
    <source>
        <dbReference type="Pfam" id="PF23368"/>
    </source>
</evidence>
<comment type="similarity">
    <text evidence="6">Belongs to the peptidase M48 family.</text>
</comment>
<evidence type="ECO:0000259" key="9">
    <source>
        <dbReference type="Pfam" id="PF01435"/>
    </source>
</evidence>
<evidence type="ECO:0000256" key="4">
    <source>
        <dbReference type="ARBA" id="ARBA00022833"/>
    </source>
</evidence>
<dbReference type="Gene3D" id="3.30.2010.10">
    <property type="entry name" value="Metalloproteases ('zincins'), catalytic domain"/>
    <property type="match status" value="1"/>
</dbReference>
<sequence>MEFEAVYHDGETSRSELVSVSVSEEGVVTLTSSSPTSLIASHVKECRWQELVVQPRIANTPRWIRLPNGAQLETADNDLVDQVQEHFQTGAFNRLIHSLEHSWWMILIGVVFTVVFLWGGVHYGLPVAAKYGAEVIPQDVLYPLGDDVQVWMDENLFESSQLEPDRQEELKHRFQRILKPHQNYTLVFLASPKLGANALALPNDHIILTDELVELATSDHQIIAVLAHEIGHLEHRHALRRLLQQAGLASILMVFAGDVSSVSSAVVYLPALLIELGYSREFEYEADQYAIEFLDQQGMDVDYFAQILSRLAEQPMDESEESSKQNHQDDDQSNKYFEYLSTHPGVDARIQRINAWRREPN</sequence>
<dbReference type="InterPro" id="IPR051156">
    <property type="entry name" value="Mito/Outer_Membr_Metalloprot"/>
</dbReference>
<dbReference type="GO" id="GO:0051603">
    <property type="term" value="P:proteolysis involved in protein catabolic process"/>
    <property type="evidence" value="ECO:0007669"/>
    <property type="project" value="TreeGrafter"/>
</dbReference>
<evidence type="ECO:0000256" key="6">
    <source>
        <dbReference type="RuleBase" id="RU003983"/>
    </source>
</evidence>
<dbReference type="CDD" id="cd07332">
    <property type="entry name" value="M48C_Oma1_like"/>
    <property type="match status" value="1"/>
</dbReference>
<keyword evidence="8" id="KW-0472">Membrane</keyword>
<keyword evidence="8" id="KW-1133">Transmembrane helix</keyword>
<evidence type="ECO:0000256" key="3">
    <source>
        <dbReference type="ARBA" id="ARBA00022801"/>
    </source>
</evidence>
<keyword evidence="5 6" id="KW-0482">Metalloprotease</keyword>
<feature type="domain" description="Peptidase M48" evidence="9">
    <location>
        <begin position="163"/>
        <end position="356"/>
    </location>
</feature>
<evidence type="ECO:0000313" key="11">
    <source>
        <dbReference type="EMBL" id="GLQ33266.1"/>
    </source>
</evidence>
<protein>
    <submittedName>
        <fullName evidence="11">Peptidase M48</fullName>
    </submittedName>
</protein>
<name>A0AA37WA65_9GAMM</name>
<dbReference type="Pfam" id="PF23368">
    <property type="entry name" value="DUF7092"/>
    <property type="match status" value="1"/>
</dbReference>
<dbReference type="RefSeq" id="WP_284383625.1">
    <property type="nucleotide sequence ID" value="NZ_BSNM01000026.1"/>
</dbReference>
<evidence type="ECO:0000256" key="2">
    <source>
        <dbReference type="ARBA" id="ARBA00022723"/>
    </source>
</evidence>
<dbReference type="InterPro" id="IPR001915">
    <property type="entry name" value="Peptidase_M48"/>
</dbReference>
<dbReference type="PANTHER" id="PTHR22726:SF1">
    <property type="entry name" value="METALLOENDOPEPTIDASE OMA1, MITOCHONDRIAL"/>
    <property type="match status" value="1"/>
</dbReference>
<evidence type="ECO:0000256" key="1">
    <source>
        <dbReference type="ARBA" id="ARBA00022670"/>
    </source>
</evidence>